<evidence type="ECO:0000256" key="9">
    <source>
        <dbReference type="ARBA" id="ARBA00023315"/>
    </source>
</evidence>
<keyword evidence="3" id="KW-0808">Transferase</keyword>
<keyword evidence="7" id="KW-0496">Mitochondrion</keyword>
<evidence type="ECO:0000256" key="6">
    <source>
        <dbReference type="ARBA" id="ARBA00023098"/>
    </source>
</evidence>
<evidence type="ECO:0000256" key="3">
    <source>
        <dbReference type="ARBA" id="ARBA00022679"/>
    </source>
</evidence>
<dbReference type="SMART" id="SM00563">
    <property type="entry name" value="PlsC"/>
    <property type="match status" value="1"/>
</dbReference>
<evidence type="ECO:0000256" key="2">
    <source>
        <dbReference type="ARBA" id="ARBA00010524"/>
    </source>
</evidence>
<evidence type="ECO:0000256" key="8">
    <source>
        <dbReference type="ARBA" id="ARBA00023136"/>
    </source>
</evidence>
<proteinExistence type="inferred from homology"/>
<feature type="signal peptide" evidence="13">
    <location>
        <begin position="1"/>
        <end position="35"/>
    </location>
</feature>
<dbReference type="PANTHER" id="PTHR12497:SF0">
    <property type="entry name" value="TAFAZZIN"/>
    <property type="match status" value="1"/>
</dbReference>
<keyword evidence="6" id="KW-0443">Lipid metabolism</keyword>
<evidence type="ECO:0000259" key="14">
    <source>
        <dbReference type="SMART" id="SM00563"/>
    </source>
</evidence>
<accession>A0A284R566</accession>
<keyword evidence="8" id="KW-0472">Membrane</keyword>
<dbReference type="CDD" id="cd07989">
    <property type="entry name" value="LPLAT_AGPAT-like"/>
    <property type="match status" value="1"/>
</dbReference>
<dbReference type="Proteomes" id="UP000219338">
    <property type="component" value="Unassembled WGS sequence"/>
</dbReference>
<evidence type="ECO:0000256" key="12">
    <source>
        <dbReference type="RuleBase" id="RU365062"/>
    </source>
</evidence>
<feature type="chain" id="PRO_5012086230" description="Tafazzin family protein" evidence="13">
    <location>
        <begin position="36"/>
        <end position="247"/>
    </location>
</feature>
<dbReference type="GO" id="GO:0005741">
    <property type="term" value="C:mitochondrial outer membrane"/>
    <property type="evidence" value="ECO:0007669"/>
    <property type="project" value="UniProtKB-SubCell"/>
</dbReference>
<dbReference type="OMA" id="EIMFTNP"/>
<dbReference type="PRINTS" id="PR00979">
    <property type="entry name" value="TAFAZZIN"/>
</dbReference>
<dbReference type="AlphaFoldDB" id="A0A284R566"/>
<dbReference type="Pfam" id="PF01553">
    <property type="entry name" value="Acyltransferase"/>
    <property type="match status" value="1"/>
</dbReference>
<evidence type="ECO:0000313" key="16">
    <source>
        <dbReference type="Proteomes" id="UP000219338"/>
    </source>
</evidence>
<gene>
    <name evidence="15" type="ORF">ARMOST_07213</name>
</gene>
<dbReference type="OrthoDB" id="193467at2759"/>
<protein>
    <recommendedName>
        <fullName evidence="12">Tafazzin family protein</fullName>
    </recommendedName>
</protein>
<organism evidence="15 16">
    <name type="scientific">Armillaria ostoyae</name>
    <name type="common">Armillaria root rot fungus</name>
    <dbReference type="NCBI Taxonomy" id="47428"/>
    <lineage>
        <taxon>Eukaryota</taxon>
        <taxon>Fungi</taxon>
        <taxon>Dikarya</taxon>
        <taxon>Basidiomycota</taxon>
        <taxon>Agaricomycotina</taxon>
        <taxon>Agaricomycetes</taxon>
        <taxon>Agaricomycetidae</taxon>
        <taxon>Agaricales</taxon>
        <taxon>Marasmiineae</taxon>
        <taxon>Physalacriaceae</taxon>
        <taxon>Armillaria</taxon>
    </lineage>
</organism>
<dbReference type="GO" id="GO:0047184">
    <property type="term" value="F:1-acylglycerophosphocholine O-acyltransferase activity"/>
    <property type="evidence" value="ECO:0007669"/>
    <property type="project" value="TreeGrafter"/>
</dbReference>
<keyword evidence="4" id="KW-1000">Mitochondrion outer membrane</keyword>
<evidence type="ECO:0000256" key="10">
    <source>
        <dbReference type="ARBA" id="ARBA00024323"/>
    </source>
</evidence>
<evidence type="ECO:0000256" key="7">
    <source>
        <dbReference type="ARBA" id="ARBA00023128"/>
    </source>
</evidence>
<dbReference type="GO" id="GO:0007007">
    <property type="term" value="P:inner mitochondrial membrane organization"/>
    <property type="evidence" value="ECO:0007669"/>
    <property type="project" value="TreeGrafter"/>
</dbReference>
<dbReference type="PANTHER" id="PTHR12497">
    <property type="entry name" value="TAZ PROTEIN TAFAZZIN"/>
    <property type="match status" value="1"/>
</dbReference>
<name>A0A284R566_ARMOS</name>
<dbReference type="EMBL" id="FUEG01000004">
    <property type="protein sequence ID" value="SJL03856.1"/>
    <property type="molecule type" value="Genomic_DNA"/>
</dbReference>
<keyword evidence="5" id="KW-0999">Mitochondrion inner membrane</keyword>
<evidence type="ECO:0000256" key="5">
    <source>
        <dbReference type="ARBA" id="ARBA00022792"/>
    </source>
</evidence>
<evidence type="ECO:0000256" key="13">
    <source>
        <dbReference type="SAM" id="SignalP"/>
    </source>
</evidence>
<keyword evidence="16" id="KW-1185">Reference proteome</keyword>
<comment type="similarity">
    <text evidence="2 12">Belongs to the taffazin family.</text>
</comment>
<comment type="subcellular location">
    <subcellularLocation>
        <location evidence="1">Mitochondrion inner membrane</location>
        <topology evidence="1">Peripheral membrane protein</topology>
        <orientation evidence="1">Intermembrane side</orientation>
    </subcellularLocation>
    <subcellularLocation>
        <location evidence="10">Mitochondrion outer membrane</location>
        <topology evidence="10">Peripheral membrane protein</topology>
        <orientation evidence="10">Intermembrane side</orientation>
    </subcellularLocation>
</comment>
<reference evidence="16" key="1">
    <citation type="journal article" date="2017" name="Nat. Ecol. Evol.">
        <title>Genome expansion and lineage-specific genetic innovations in the forest pathogenic fungi Armillaria.</title>
        <authorList>
            <person name="Sipos G."/>
            <person name="Prasanna A.N."/>
            <person name="Walter M.C."/>
            <person name="O'Connor E."/>
            <person name="Balint B."/>
            <person name="Krizsan K."/>
            <person name="Kiss B."/>
            <person name="Hess J."/>
            <person name="Varga T."/>
            <person name="Slot J."/>
            <person name="Riley R."/>
            <person name="Boka B."/>
            <person name="Rigling D."/>
            <person name="Barry K."/>
            <person name="Lee J."/>
            <person name="Mihaltcheva S."/>
            <person name="LaButti K."/>
            <person name="Lipzen A."/>
            <person name="Waldron R."/>
            <person name="Moloney N.M."/>
            <person name="Sperisen C."/>
            <person name="Kredics L."/>
            <person name="Vagvoelgyi C."/>
            <person name="Patrignani A."/>
            <person name="Fitzpatrick D."/>
            <person name="Nagy I."/>
            <person name="Doyle S."/>
            <person name="Anderson J.B."/>
            <person name="Grigoriev I.V."/>
            <person name="Gueldener U."/>
            <person name="Muensterkoetter M."/>
            <person name="Nagy L.G."/>
        </authorList>
    </citation>
    <scope>NUCLEOTIDE SEQUENCE [LARGE SCALE GENOMIC DNA]</scope>
    <source>
        <strain evidence="16">C18/9</strain>
    </source>
</reference>
<evidence type="ECO:0000256" key="1">
    <source>
        <dbReference type="ARBA" id="ARBA00004137"/>
    </source>
</evidence>
<dbReference type="GO" id="GO:0005743">
    <property type="term" value="C:mitochondrial inner membrane"/>
    <property type="evidence" value="ECO:0007669"/>
    <property type="project" value="UniProtKB-SubCell"/>
</dbReference>
<evidence type="ECO:0000256" key="11">
    <source>
        <dbReference type="ARBA" id="ARBA00047906"/>
    </source>
</evidence>
<dbReference type="SUPFAM" id="SSF69593">
    <property type="entry name" value="Glycerol-3-phosphate (1)-acyltransferase"/>
    <property type="match status" value="1"/>
</dbReference>
<dbReference type="STRING" id="47428.A0A284R566"/>
<evidence type="ECO:0000313" key="15">
    <source>
        <dbReference type="EMBL" id="SJL03856.1"/>
    </source>
</evidence>
<dbReference type="InterPro" id="IPR002123">
    <property type="entry name" value="Plipid/glycerol_acylTrfase"/>
</dbReference>
<feature type="domain" description="Phospholipid/glycerol acyltransferase" evidence="14">
    <location>
        <begin position="47"/>
        <end position="163"/>
    </location>
</feature>
<keyword evidence="13" id="KW-0732">Signal</keyword>
<dbReference type="InterPro" id="IPR000872">
    <property type="entry name" value="Tafazzin"/>
</dbReference>
<comment type="catalytic activity">
    <reaction evidence="11">
        <text>1'-[1,2-diacyl-sn-glycero-3-phospho],3'-[1-acyl-sn-glycero-3-phospho]-glycerol + a 1,2-diacyl-sn-glycero-3-phosphocholine = a cardiolipin + a 1-acyl-sn-glycero-3-phosphocholine</text>
        <dbReference type="Rhea" id="RHEA:33731"/>
        <dbReference type="ChEBI" id="CHEBI:57643"/>
        <dbReference type="ChEBI" id="CHEBI:58168"/>
        <dbReference type="ChEBI" id="CHEBI:62237"/>
        <dbReference type="ChEBI" id="CHEBI:64743"/>
    </reaction>
    <physiologicalReaction direction="left-to-right" evidence="11">
        <dbReference type="Rhea" id="RHEA:33732"/>
    </physiologicalReaction>
    <physiologicalReaction direction="right-to-left" evidence="11">
        <dbReference type="Rhea" id="RHEA:33733"/>
    </physiologicalReaction>
</comment>
<keyword evidence="9" id="KW-0012">Acyltransferase</keyword>
<evidence type="ECO:0000256" key="4">
    <source>
        <dbReference type="ARBA" id="ARBA00022787"/>
    </source>
</evidence>
<dbReference type="GO" id="GO:0035965">
    <property type="term" value="P:cardiolipin acyl-chain remodeling"/>
    <property type="evidence" value="ECO:0007669"/>
    <property type="project" value="TreeGrafter"/>
</dbReference>
<sequence>MSPITVTTIGLTCKAFLSSGLCAVTVNGLPTLVEALNSAQRENGCGVVTVSNHISTLDDPVTWGILPAKYYLRSRMTRWTLGASDIMFTNPQNTLVLLYPWTEKLNKGDWIHLYGEGKVNQPSTYQKDQDGLAILPRFKWGVGRIISSTTAIPTVIPMWITGFDTLMPEGRSFPYNFTPRIGARLNITFGAPIPSEEIKRAIEHLRETSTADLDVKIRTEVTAIVHQAVQALGRSVSGVSLGGTTVP</sequence>